<comment type="caution">
    <text evidence="1">The sequence shown here is derived from an EMBL/GenBank/DDBJ whole genome shotgun (WGS) entry which is preliminary data.</text>
</comment>
<evidence type="ECO:0000313" key="2">
    <source>
        <dbReference type="Proteomes" id="UP000186268"/>
    </source>
</evidence>
<reference evidence="1 2" key="1">
    <citation type="submission" date="2016-09" db="EMBL/GenBank/DDBJ databases">
        <title>Xenorhabdus thuongxuanensis sp. nov. and Xenorhabdus eapokensis sp. nov., isolated from Steinernema species.</title>
        <authorList>
            <person name="Kaempfer P."/>
            <person name="Tobias N.J."/>
            <person name="Phan Ke L."/>
            <person name="Bode H.B."/>
            <person name="Glaeser S.P."/>
        </authorList>
    </citation>
    <scope>NUCLEOTIDE SEQUENCE [LARGE SCALE GENOMIC DNA]</scope>
    <source>
        <strain evidence="1 2">DL20</strain>
    </source>
</reference>
<name>A0A1Q5TD72_9GAMM</name>
<protein>
    <submittedName>
        <fullName evidence="1">Uncharacterized protein</fullName>
    </submittedName>
</protein>
<proteinExistence type="predicted"/>
<dbReference type="Proteomes" id="UP000186268">
    <property type="component" value="Unassembled WGS sequence"/>
</dbReference>
<sequence>MKKSVTNINNTLVTEINNNQIKGQQSLPCGDKPFIYAANLNLYELIAWLQNELNTLNNRERTLCIISKAVDSLELEINSLVARQPFSESVHLSQESNLLLDSNQCQMRLCSALNHLRSFGLSEVDFPGQGLSEEQRQSIRADWFPVPEEKLDTE</sequence>
<evidence type="ECO:0000313" key="1">
    <source>
        <dbReference type="EMBL" id="OKO98157.1"/>
    </source>
</evidence>
<accession>A0A1Q5TD72</accession>
<dbReference type="EMBL" id="MKGQ01000091">
    <property type="protein sequence ID" value="OKO98157.1"/>
    <property type="molecule type" value="Genomic_DNA"/>
</dbReference>
<dbReference type="AlphaFoldDB" id="A0A1Q5TD72"/>
<gene>
    <name evidence="1" type="ORF">Xedl_03858</name>
</gene>
<keyword evidence="2" id="KW-1185">Reference proteome</keyword>
<organism evidence="1 2">
    <name type="scientific">Xenorhabdus eapokensis</name>
    <dbReference type="NCBI Taxonomy" id="1873482"/>
    <lineage>
        <taxon>Bacteria</taxon>
        <taxon>Pseudomonadati</taxon>
        <taxon>Pseudomonadota</taxon>
        <taxon>Gammaproteobacteria</taxon>
        <taxon>Enterobacterales</taxon>
        <taxon>Morganellaceae</taxon>
        <taxon>Xenorhabdus</taxon>
    </lineage>
</organism>